<keyword evidence="2" id="KW-0238">DNA-binding</keyword>
<evidence type="ECO:0000259" key="4">
    <source>
        <dbReference type="PROSITE" id="PS50043"/>
    </source>
</evidence>
<dbReference type="EMBL" id="CP029843">
    <property type="protein sequence ID" value="AWV06401.1"/>
    <property type="molecule type" value="Genomic_DNA"/>
</dbReference>
<dbReference type="GO" id="GO:0003677">
    <property type="term" value="F:DNA binding"/>
    <property type="evidence" value="ECO:0007669"/>
    <property type="project" value="UniProtKB-KW"/>
</dbReference>
<dbReference type="RefSeq" id="WP_111265571.1">
    <property type="nucleotide sequence ID" value="NZ_CP029843.1"/>
</dbReference>
<dbReference type="SUPFAM" id="SSF75516">
    <property type="entry name" value="Pheromone-binding domain of LuxR-like quorum-sensing transcription factors"/>
    <property type="match status" value="1"/>
</dbReference>
<keyword evidence="1" id="KW-0805">Transcription regulation</keyword>
<evidence type="ECO:0000313" key="8">
    <source>
        <dbReference type="Proteomes" id="UP000320431"/>
    </source>
</evidence>
<dbReference type="OrthoDB" id="9774661at2"/>
<name>A0A2U9T1Y4_9GAMM</name>
<dbReference type="KEGG" id="lmb:C9I47_0680"/>
<dbReference type="Pfam" id="PF03472">
    <property type="entry name" value="Autoind_bind"/>
    <property type="match status" value="1"/>
</dbReference>
<dbReference type="PROSITE" id="PS50043">
    <property type="entry name" value="HTH_LUXR_2"/>
    <property type="match status" value="1"/>
</dbReference>
<protein>
    <submittedName>
        <fullName evidence="6">LuxR family transcriptional regulator</fullName>
    </submittedName>
</protein>
<keyword evidence="7" id="KW-1185">Reference proteome</keyword>
<dbReference type="Gene3D" id="1.10.10.10">
    <property type="entry name" value="Winged helix-like DNA-binding domain superfamily/Winged helix DNA-binding domain"/>
    <property type="match status" value="1"/>
</dbReference>
<dbReference type="GO" id="GO:0006355">
    <property type="term" value="P:regulation of DNA-templated transcription"/>
    <property type="evidence" value="ECO:0007669"/>
    <property type="project" value="InterPro"/>
</dbReference>
<reference evidence="5 7" key="1">
    <citation type="submission" date="2018-05" db="EMBL/GenBank/DDBJ databases">
        <title>The complete genome of Lysobacter maris HZ9B, a marine bacterium antagonistic against terrestrial plant pathogens.</title>
        <authorList>
            <person name="Zhang X.-Q."/>
        </authorList>
    </citation>
    <scope>NUCLEOTIDE SEQUENCE [LARGE SCALE GENOMIC DNA]</scope>
    <source>
        <strain evidence="5 7">HZ9B</strain>
    </source>
</reference>
<dbReference type="PANTHER" id="PTHR44688">
    <property type="entry name" value="DNA-BINDING TRANSCRIPTIONAL ACTIVATOR DEVR_DOSR"/>
    <property type="match status" value="1"/>
</dbReference>
<keyword evidence="3" id="KW-0804">Transcription</keyword>
<evidence type="ECO:0000256" key="2">
    <source>
        <dbReference type="ARBA" id="ARBA00023125"/>
    </source>
</evidence>
<dbReference type="PRINTS" id="PR00038">
    <property type="entry name" value="HTHLUXR"/>
</dbReference>
<evidence type="ECO:0000313" key="7">
    <source>
        <dbReference type="Proteomes" id="UP000249447"/>
    </source>
</evidence>
<evidence type="ECO:0000313" key="6">
    <source>
        <dbReference type="EMBL" id="KAB8175650.1"/>
    </source>
</evidence>
<evidence type="ECO:0000256" key="1">
    <source>
        <dbReference type="ARBA" id="ARBA00023015"/>
    </source>
</evidence>
<proteinExistence type="predicted"/>
<sequence>MLPPLQAFTPPLQAFTDLQECPSADALTRAVDRLTGPFGVSHWLYALDLPLVDDRRRQFTLGGYPQLWVERYLEQDYLRIDPIVSHCHDRATPLRWCDAVPTDQRVIDPHQQAIRRMFGEAGEFGLGAGVSIPLHGPGTHWGLMSFAGESGLNPELTRYLPYLHMLAHYVHESARRFIPTMFASPGPAVELPHLTGRERECLFWASAGKTSWEIGQLLGISERTSVFHLQNAARKLGVSGRQAAVARAVTMGLISTY</sequence>
<dbReference type="PANTHER" id="PTHR44688:SF16">
    <property type="entry name" value="DNA-BINDING TRANSCRIPTIONAL ACTIVATOR DEVR_DOSR"/>
    <property type="match status" value="1"/>
</dbReference>
<dbReference type="Proteomes" id="UP000249447">
    <property type="component" value="Chromosome"/>
</dbReference>
<organism evidence="5 7">
    <name type="scientific">Marilutibacter maris</name>
    <dbReference type="NCBI Taxonomy" id="1605891"/>
    <lineage>
        <taxon>Bacteria</taxon>
        <taxon>Pseudomonadati</taxon>
        <taxon>Pseudomonadota</taxon>
        <taxon>Gammaproteobacteria</taxon>
        <taxon>Lysobacterales</taxon>
        <taxon>Lysobacteraceae</taxon>
        <taxon>Marilutibacter</taxon>
    </lineage>
</organism>
<accession>A0A2U9T1Y4</accession>
<dbReference type="AlphaFoldDB" id="A0A2U9T1Y4"/>
<dbReference type="InterPro" id="IPR000792">
    <property type="entry name" value="Tscrpt_reg_LuxR_C"/>
</dbReference>
<dbReference type="SUPFAM" id="SSF46894">
    <property type="entry name" value="C-terminal effector domain of the bipartite response regulators"/>
    <property type="match status" value="1"/>
</dbReference>
<dbReference type="EMBL" id="VICD02000230">
    <property type="protein sequence ID" value="KAB8175650.1"/>
    <property type="molecule type" value="Genomic_DNA"/>
</dbReference>
<dbReference type="InterPro" id="IPR005143">
    <property type="entry name" value="TF_LuxR_autoind-bd_dom"/>
</dbReference>
<dbReference type="Pfam" id="PF00196">
    <property type="entry name" value="GerE"/>
    <property type="match status" value="1"/>
</dbReference>
<dbReference type="Gene3D" id="3.30.450.80">
    <property type="entry name" value="Transcription factor LuxR-like, autoinducer-binding domain"/>
    <property type="match status" value="1"/>
</dbReference>
<evidence type="ECO:0000256" key="3">
    <source>
        <dbReference type="ARBA" id="ARBA00023163"/>
    </source>
</evidence>
<reference evidence="6 8" key="2">
    <citation type="submission" date="2019-10" db="EMBL/GenBank/DDBJ databases">
        <title>Lysobacter alkalisoli sp. nov., isolated from saline-alkaline soil.</title>
        <authorList>
            <person name="Sun J.-Q."/>
        </authorList>
    </citation>
    <scope>NUCLEOTIDE SEQUENCE [LARGE SCALE GENOMIC DNA]</scope>
    <source>
        <strain evidence="6 8">KCTC 42381</strain>
    </source>
</reference>
<dbReference type="Proteomes" id="UP000320431">
    <property type="component" value="Unassembled WGS sequence"/>
</dbReference>
<dbReference type="InterPro" id="IPR036388">
    <property type="entry name" value="WH-like_DNA-bd_sf"/>
</dbReference>
<dbReference type="SMART" id="SM00421">
    <property type="entry name" value="HTH_LUXR"/>
    <property type="match status" value="1"/>
</dbReference>
<gene>
    <name evidence="5" type="ORF">C9I47_0680</name>
    <name evidence="6" type="ORF">FKV24_013495</name>
</gene>
<dbReference type="InterPro" id="IPR016032">
    <property type="entry name" value="Sig_transdc_resp-reg_C-effctor"/>
</dbReference>
<evidence type="ECO:0000313" key="5">
    <source>
        <dbReference type="EMBL" id="AWV06401.1"/>
    </source>
</evidence>
<dbReference type="InterPro" id="IPR036693">
    <property type="entry name" value="TF_LuxR_autoind-bd_dom_sf"/>
</dbReference>
<dbReference type="CDD" id="cd06170">
    <property type="entry name" value="LuxR_C_like"/>
    <property type="match status" value="1"/>
</dbReference>
<feature type="domain" description="HTH luxR-type" evidence="4">
    <location>
        <begin position="187"/>
        <end position="252"/>
    </location>
</feature>